<dbReference type="AlphaFoldDB" id="A0A1Y1JCE6"/>
<name>A0A1Y1JCE6_PLAGO</name>
<gene>
    <name evidence="2" type="ORF">PGO_031520</name>
</gene>
<feature type="coiled-coil region" evidence="1">
    <location>
        <begin position="202"/>
        <end position="236"/>
    </location>
</feature>
<keyword evidence="1" id="KW-0175">Coiled coil</keyword>
<evidence type="ECO:0000313" key="3">
    <source>
        <dbReference type="Proteomes" id="UP000195521"/>
    </source>
</evidence>
<dbReference type="SUPFAM" id="SSF48452">
    <property type="entry name" value="TPR-like"/>
    <property type="match status" value="1"/>
</dbReference>
<dbReference type="Proteomes" id="UP000195521">
    <property type="component" value="Unassembled WGS sequence"/>
</dbReference>
<protein>
    <submittedName>
        <fullName evidence="2">Uncharacterized protein</fullName>
    </submittedName>
</protein>
<dbReference type="GeneID" id="39746056"/>
<dbReference type="EMBL" id="BDQF01000003">
    <property type="protein sequence ID" value="GAW79348.1"/>
    <property type="molecule type" value="Genomic_DNA"/>
</dbReference>
<sequence>MFQLEDLDPEELKVEANMKWANGEAEDANTLWRMALKECIKYSMRGFPTKKNRDMQLSLRLNLSLYHFKKREYHECINQCDIILEGIEGLEALLTRYEEEQIDLQGEGKESSLPEHVQAEKELNEVKAENYSHDNTDTAATAAATAAAATATAATAATTTTTEEEEEEGVMNMIKRETLMKIFLRKANSFLHLQEFEKCKENIKLVRRIDKWNVEAMNLEKKQQIEQIQYEQMQKQLYRRMCNVNASSDSKGMK</sequence>
<evidence type="ECO:0000313" key="2">
    <source>
        <dbReference type="EMBL" id="GAW79348.1"/>
    </source>
</evidence>
<dbReference type="RefSeq" id="XP_028541937.1">
    <property type="nucleotide sequence ID" value="XM_028686136.1"/>
</dbReference>
<dbReference type="OrthoDB" id="199930at2759"/>
<evidence type="ECO:0000256" key="1">
    <source>
        <dbReference type="SAM" id="Coils"/>
    </source>
</evidence>
<reference evidence="3" key="1">
    <citation type="submission" date="2017-04" db="EMBL/GenBank/DDBJ databases">
        <title>Plasmodium gonderi genome.</title>
        <authorList>
            <person name="Arisue N."/>
            <person name="Honma H."/>
            <person name="Kawai S."/>
            <person name="Tougan T."/>
            <person name="Tanabe K."/>
            <person name="Horii T."/>
        </authorList>
    </citation>
    <scope>NUCLEOTIDE SEQUENCE [LARGE SCALE GENOMIC DNA]</scope>
    <source>
        <strain evidence="3">ATCC 30045</strain>
    </source>
</reference>
<dbReference type="OMA" id="KKNRDMQ"/>
<dbReference type="Gene3D" id="1.25.40.10">
    <property type="entry name" value="Tetratricopeptide repeat domain"/>
    <property type="match status" value="1"/>
</dbReference>
<comment type="caution">
    <text evidence="2">The sequence shown here is derived from an EMBL/GenBank/DDBJ whole genome shotgun (WGS) entry which is preliminary data.</text>
</comment>
<accession>A0A1Y1JCE6</accession>
<keyword evidence="3" id="KW-1185">Reference proteome</keyword>
<dbReference type="InterPro" id="IPR011990">
    <property type="entry name" value="TPR-like_helical_dom_sf"/>
</dbReference>
<organism evidence="2 3">
    <name type="scientific">Plasmodium gonderi</name>
    <dbReference type="NCBI Taxonomy" id="77519"/>
    <lineage>
        <taxon>Eukaryota</taxon>
        <taxon>Sar</taxon>
        <taxon>Alveolata</taxon>
        <taxon>Apicomplexa</taxon>
        <taxon>Aconoidasida</taxon>
        <taxon>Haemosporida</taxon>
        <taxon>Plasmodiidae</taxon>
        <taxon>Plasmodium</taxon>
        <taxon>Plasmodium (Plasmodium)</taxon>
    </lineage>
</organism>
<proteinExistence type="predicted"/>